<organism evidence="3 4">
    <name type="scientific">Desulfofustis glycolicus DSM 9705</name>
    <dbReference type="NCBI Taxonomy" id="1121409"/>
    <lineage>
        <taxon>Bacteria</taxon>
        <taxon>Pseudomonadati</taxon>
        <taxon>Thermodesulfobacteriota</taxon>
        <taxon>Desulfobulbia</taxon>
        <taxon>Desulfobulbales</taxon>
        <taxon>Desulfocapsaceae</taxon>
        <taxon>Desulfofustis</taxon>
    </lineage>
</organism>
<dbReference type="InterPro" id="IPR010921">
    <property type="entry name" value="Trp_repressor/repl_initiator"/>
</dbReference>
<dbReference type="EMBL" id="FQXS01000077">
    <property type="protein sequence ID" value="SHI16192.1"/>
    <property type="molecule type" value="Genomic_DNA"/>
</dbReference>
<dbReference type="Pfam" id="PF01797">
    <property type="entry name" value="Y1_Tnp"/>
    <property type="match status" value="1"/>
</dbReference>
<feature type="domain" description="Transposase IS200-like" evidence="2">
    <location>
        <begin position="9"/>
        <end position="123"/>
    </location>
</feature>
<dbReference type="GO" id="GO:0006313">
    <property type="term" value="P:DNA transposition"/>
    <property type="evidence" value="ECO:0007669"/>
    <property type="project" value="InterPro"/>
</dbReference>
<dbReference type="GO" id="GO:0006275">
    <property type="term" value="P:regulation of DNA replication"/>
    <property type="evidence" value="ECO:0007669"/>
    <property type="project" value="InterPro"/>
</dbReference>
<dbReference type="GO" id="GO:0006270">
    <property type="term" value="P:DNA replication initiation"/>
    <property type="evidence" value="ECO:0007669"/>
    <property type="project" value="InterPro"/>
</dbReference>
<gene>
    <name evidence="3" type="ORF">SAMN02745124_04504</name>
</gene>
<evidence type="ECO:0000259" key="1">
    <source>
        <dbReference type="SMART" id="SM00760"/>
    </source>
</evidence>
<dbReference type="SMART" id="SM00760">
    <property type="entry name" value="Bac_DnaA_C"/>
    <property type="match status" value="1"/>
</dbReference>
<dbReference type="InterPro" id="IPR013159">
    <property type="entry name" value="DnaA_C"/>
</dbReference>
<dbReference type="STRING" id="1121409.SAMN02745124_04504"/>
<evidence type="ECO:0000259" key="2">
    <source>
        <dbReference type="SMART" id="SM01321"/>
    </source>
</evidence>
<dbReference type="Gene3D" id="3.30.70.1290">
    <property type="entry name" value="Transposase IS200-like"/>
    <property type="match status" value="1"/>
</dbReference>
<dbReference type="SUPFAM" id="SSF48295">
    <property type="entry name" value="TrpR-like"/>
    <property type="match status" value="1"/>
</dbReference>
<name>A0A1M5YVU1_9BACT</name>
<dbReference type="PANTHER" id="PTHR34322:SF2">
    <property type="entry name" value="TRANSPOSASE IS200-LIKE DOMAIN-CONTAINING PROTEIN"/>
    <property type="match status" value="1"/>
</dbReference>
<dbReference type="OrthoDB" id="5470339at2"/>
<dbReference type="InterPro" id="IPR002686">
    <property type="entry name" value="Transposase_17"/>
</dbReference>
<accession>A0A1M5YVU1</accession>
<feature type="domain" description="Chromosomal replication initiator DnaA C-terminal" evidence="1">
    <location>
        <begin position="253"/>
        <end position="321"/>
    </location>
</feature>
<dbReference type="SUPFAM" id="SSF143422">
    <property type="entry name" value="Transposase IS200-like"/>
    <property type="match status" value="1"/>
</dbReference>
<evidence type="ECO:0000313" key="4">
    <source>
        <dbReference type="Proteomes" id="UP000184139"/>
    </source>
</evidence>
<sequence>MPRQARIDAPGALHHVIVRGIERRTIFKDNIDQDAFLQRLGNILSDTKTSCFAWALIPNHFHLLLRSGSQPLSTVMRRLLTGHAMSFNRRHHRSGQLFQNRYKSILCQEETYLLELIRYIHLNPLRARLVTDIDKLDRYPFSGHGVLVGKMKNDWQETAYVLNLFGDQKTEARARYKAYVSEGIEKGKRPDLTGGGLIRSSGGWSVIKSVRQANIHSKSDERILGDSDFVDDVLKAADESLQRRYYLKAKGWDQDRLAEKSARLYGLEPKQLYTPGKQPAKVKARSVFCYWATAELGITMTQLARLLKISQPAVSICVRRGEQIVLAEGFRIMDE</sequence>
<dbReference type="InterPro" id="IPR036515">
    <property type="entry name" value="Transposase_17_sf"/>
</dbReference>
<dbReference type="GO" id="GO:0043565">
    <property type="term" value="F:sequence-specific DNA binding"/>
    <property type="evidence" value="ECO:0007669"/>
    <property type="project" value="InterPro"/>
</dbReference>
<dbReference type="PANTHER" id="PTHR34322">
    <property type="entry name" value="TRANSPOSASE, Y1_TNP DOMAIN-CONTAINING"/>
    <property type="match status" value="1"/>
</dbReference>
<dbReference type="SMART" id="SM01321">
    <property type="entry name" value="Y1_Tnp"/>
    <property type="match status" value="1"/>
</dbReference>
<proteinExistence type="predicted"/>
<dbReference type="GO" id="GO:0005524">
    <property type="term" value="F:ATP binding"/>
    <property type="evidence" value="ECO:0007669"/>
    <property type="project" value="InterPro"/>
</dbReference>
<dbReference type="RefSeq" id="WP_073379628.1">
    <property type="nucleotide sequence ID" value="NZ_FQXS01000077.1"/>
</dbReference>
<dbReference type="GO" id="GO:0004803">
    <property type="term" value="F:transposase activity"/>
    <property type="evidence" value="ECO:0007669"/>
    <property type="project" value="InterPro"/>
</dbReference>
<protein>
    <submittedName>
        <fullName evidence="3">REP element-mobilizing transposase RayT</fullName>
    </submittedName>
</protein>
<keyword evidence="4" id="KW-1185">Reference proteome</keyword>
<evidence type="ECO:0000313" key="3">
    <source>
        <dbReference type="EMBL" id="SHI16192.1"/>
    </source>
</evidence>
<reference evidence="3 4" key="1">
    <citation type="submission" date="2016-11" db="EMBL/GenBank/DDBJ databases">
        <authorList>
            <person name="Jaros S."/>
            <person name="Januszkiewicz K."/>
            <person name="Wedrychowicz H."/>
        </authorList>
    </citation>
    <scope>NUCLEOTIDE SEQUENCE [LARGE SCALE GENOMIC DNA]</scope>
    <source>
        <strain evidence="3 4">DSM 9705</strain>
    </source>
</reference>
<dbReference type="Proteomes" id="UP000184139">
    <property type="component" value="Unassembled WGS sequence"/>
</dbReference>
<dbReference type="AlphaFoldDB" id="A0A1M5YVU1"/>